<comment type="caution">
    <text evidence="2">The sequence shown here is derived from an EMBL/GenBank/DDBJ whole genome shotgun (WGS) entry which is preliminary data.</text>
</comment>
<proteinExistence type="inferred from homology"/>
<keyword evidence="3" id="KW-1185">Reference proteome</keyword>
<organism evidence="2 3">
    <name type="scientific">Alkalicoccus saliphilus</name>
    <dbReference type="NCBI Taxonomy" id="200989"/>
    <lineage>
        <taxon>Bacteria</taxon>
        <taxon>Bacillati</taxon>
        <taxon>Bacillota</taxon>
        <taxon>Bacilli</taxon>
        <taxon>Bacillales</taxon>
        <taxon>Bacillaceae</taxon>
        <taxon>Alkalicoccus</taxon>
    </lineage>
</organism>
<dbReference type="InterPro" id="IPR002347">
    <property type="entry name" value="SDR_fam"/>
</dbReference>
<dbReference type="PANTHER" id="PTHR42879:SF2">
    <property type="entry name" value="3-OXOACYL-[ACYL-CARRIER-PROTEIN] REDUCTASE FABG"/>
    <property type="match status" value="1"/>
</dbReference>
<dbReference type="PRINTS" id="PR00081">
    <property type="entry name" value="GDHRDH"/>
</dbReference>
<accession>A0A2T4U895</accession>
<dbReference type="AlphaFoldDB" id="A0A2T4U895"/>
<name>A0A2T4U895_9BACI</name>
<dbReference type="EMBL" id="PZJJ01000005">
    <property type="protein sequence ID" value="PTL39606.1"/>
    <property type="molecule type" value="Genomic_DNA"/>
</dbReference>
<reference evidence="2 3" key="1">
    <citation type="submission" date="2018-03" db="EMBL/GenBank/DDBJ databases">
        <title>Alkalicoccus saliphilus sp. nov., isolated from a mineral pool.</title>
        <authorList>
            <person name="Zhao B."/>
        </authorList>
    </citation>
    <scope>NUCLEOTIDE SEQUENCE [LARGE SCALE GENOMIC DNA]</scope>
    <source>
        <strain evidence="2 3">6AG</strain>
    </source>
</reference>
<dbReference type="Pfam" id="PF13561">
    <property type="entry name" value="adh_short_C2"/>
    <property type="match status" value="1"/>
</dbReference>
<dbReference type="NCBIfam" id="NF047420">
    <property type="entry name" value="EF_P_mod_YmfI"/>
    <property type="match status" value="1"/>
</dbReference>
<dbReference type="PANTHER" id="PTHR42879">
    <property type="entry name" value="3-OXOACYL-(ACYL-CARRIER-PROTEIN) REDUCTASE"/>
    <property type="match status" value="1"/>
</dbReference>
<dbReference type="OrthoDB" id="9803333at2"/>
<dbReference type="InterPro" id="IPR036291">
    <property type="entry name" value="NAD(P)-bd_dom_sf"/>
</dbReference>
<evidence type="ECO:0000256" key="1">
    <source>
        <dbReference type="ARBA" id="ARBA00006484"/>
    </source>
</evidence>
<evidence type="ECO:0000313" key="2">
    <source>
        <dbReference type="EMBL" id="PTL39606.1"/>
    </source>
</evidence>
<sequence length="239" mass="25975">MKPWALITGATGSIGQAAAEALAEKYNLILHYCHNKEKAEKLKEELVPVTKVTLFQADFNNPGLTVETLAELPDTPALLLHSAGVSRPMLFQEEAFGKMSEEMNIAVITPAAIIRSLLPHMIQRQSGNIIFVSSIWGETGASMEVTYSTCKAAQNGLVKSLAKETAPSGIRVNAVAPGAVESDMMKMYSPEEQREITSEIPLSRFAKPEEIASCITFLSEKDSSYISGHVLQVNGGWYT</sequence>
<dbReference type="Proteomes" id="UP000240509">
    <property type="component" value="Unassembled WGS sequence"/>
</dbReference>
<dbReference type="CDD" id="cd05233">
    <property type="entry name" value="SDR_c"/>
    <property type="match status" value="1"/>
</dbReference>
<dbReference type="RefSeq" id="WP_107583863.1">
    <property type="nucleotide sequence ID" value="NZ_PZJJ01000005.1"/>
</dbReference>
<dbReference type="InterPro" id="IPR050259">
    <property type="entry name" value="SDR"/>
</dbReference>
<dbReference type="Gene3D" id="3.40.50.720">
    <property type="entry name" value="NAD(P)-binding Rossmann-like Domain"/>
    <property type="match status" value="1"/>
</dbReference>
<gene>
    <name evidence="2" type="ORF">C6Y45_04600</name>
</gene>
<evidence type="ECO:0000313" key="3">
    <source>
        <dbReference type="Proteomes" id="UP000240509"/>
    </source>
</evidence>
<dbReference type="SUPFAM" id="SSF51735">
    <property type="entry name" value="NAD(P)-binding Rossmann-fold domains"/>
    <property type="match status" value="1"/>
</dbReference>
<comment type="similarity">
    <text evidence="1">Belongs to the short-chain dehydrogenases/reductases (SDR) family.</text>
</comment>
<protein>
    <submittedName>
        <fullName evidence="2">Short chain dehydrogenase</fullName>
    </submittedName>
</protein>